<proteinExistence type="predicted"/>
<gene>
    <name evidence="1" type="ORF">ABB37_06110</name>
</gene>
<keyword evidence="2" id="KW-1185">Reference proteome</keyword>
<dbReference type="AlphaFoldDB" id="A0A0M9FYI8"/>
<dbReference type="RefSeq" id="XP_015656935.1">
    <property type="nucleotide sequence ID" value="XM_015804361.1"/>
</dbReference>
<dbReference type="OMA" id="RDFMAHK"/>
<dbReference type="GeneID" id="26906399"/>
<evidence type="ECO:0000313" key="2">
    <source>
        <dbReference type="Proteomes" id="UP000037923"/>
    </source>
</evidence>
<protein>
    <submittedName>
        <fullName evidence="1">Uncharacterized protein</fullName>
    </submittedName>
</protein>
<reference evidence="1 2" key="1">
    <citation type="submission" date="2015-07" db="EMBL/GenBank/DDBJ databases">
        <title>High-quality genome of monoxenous trypanosomatid Leptomonas pyrrhocoris.</title>
        <authorList>
            <person name="Flegontov P."/>
            <person name="Butenko A."/>
            <person name="Firsov S."/>
            <person name="Vlcek C."/>
            <person name="Logacheva M.D."/>
            <person name="Field M."/>
            <person name="Filatov D."/>
            <person name="Flegontova O."/>
            <person name="Gerasimov E."/>
            <person name="Jackson A.P."/>
            <person name="Kelly S."/>
            <person name="Opperdoes F."/>
            <person name="O'Reilly A."/>
            <person name="Votypka J."/>
            <person name="Yurchenko V."/>
            <person name="Lukes J."/>
        </authorList>
    </citation>
    <scope>NUCLEOTIDE SEQUENCE [LARGE SCALE GENOMIC DNA]</scope>
    <source>
        <strain evidence="1">H10</strain>
    </source>
</reference>
<dbReference type="OrthoDB" id="276757at2759"/>
<comment type="caution">
    <text evidence="1">The sequence shown here is derived from an EMBL/GenBank/DDBJ whole genome shotgun (WGS) entry which is preliminary data.</text>
</comment>
<dbReference type="VEuPathDB" id="TriTrypDB:LpyrH10_13_0550"/>
<dbReference type="EMBL" id="LGTL01000013">
    <property type="protein sequence ID" value="KPA78496.1"/>
    <property type="molecule type" value="Genomic_DNA"/>
</dbReference>
<dbReference type="Proteomes" id="UP000037923">
    <property type="component" value="Unassembled WGS sequence"/>
</dbReference>
<sequence length="202" mass="22779">MLRRCCIVRSGHGDLFPTSKAAAHLNLPFVMGREVPPPPGKDRCYAEFCTPEVHRKFQTNAPEVHAVKAVSTRSPFKKELHHCATERPSEASIEATLAGVSGALNHHHTKTNETPMARANIAAKLAAERHAKTRDFMEHKRTPRERSAKYAGENAIEYPAAQFFVEERVNRLRKMENTNPSGFVREYMLWEPKPPPPPPPKK</sequence>
<organism evidence="1 2">
    <name type="scientific">Leptomonas pyrrhocoris</name>
    <name type="common">Firebug parasite</name>
    <dbReference type="NCBI Taxonomy" id="157538"/>
    <lineage>
        <taxon>Eukaryota</taxon>
        <taxon>Discoba</taxon>
        <taxon>Euglenozoa</taxon>
        <taxon>Kinetoplastea</taxon>
        <taxon>Metakinetoplastina</taxon>
        <taxon>Trypanosomatida</taxon>
        <taxon>Trypanosomatidae</taxon>
        <taxon>Leishmaniinae</taxon>
        <taxon>Leptomonas</taxon>
    </lineage>
</organism>
<name>A0A0M9FYI8_LEPPY</name>
<accession>A0A0M9FYI8</accession>
<evidence type="ECO:0000313" key="1">
    <source>
        <dbReference type="EMBL" id="KPA78496.1"/>
    </source>
</evidence>